<keyword evidence="5" id="KW-0677">Repeat</keyword>
<dbReference type="InterPro" id="IPR013151">
    <property type="entry name" value="Immunoglobulin_dom"/>
</dbReference>
<evidence type="ECO:0000256" key="10">
    <source>
        <dbReference type="ARBA" id="ARBA00023319"/>
    </source>
</evidence>
<dbReference type="SUPFAM" id="SSF48726">
    <property type="entry name" value="Immunoglobulin"/>
    <property type="match status" value="4"/>
</dbReference>
<feature type="signal peptide" evidence="11">
    <location>
        <begin position="1"/>
        <end position="16"/>
    </location>
</feature>
<dbReference type="Pfam" id="PF13895">
    <property type="entry name" value="Ig_2"/>
    <property type="match status" value="1"/>
</dbReference>
<dbReference type="InterPro" id="IPR007110">
    <property type="entry name" value="Ig-like_dom"/>
</dbReference>
<feature type="domain" description="Ig-like" evidence="12">
    <location>
        <begin position="325"/>
        <end position="408"/>
    </location>
</feature>
<dbReference type="PANTHER" id="PTHR11738">
    <property type="entry name" value="MHC CLASS I NK CELL RECEPTOR"/>
    <property type="match status" value="1"/>
</dbReference>
<reference evidence="13" key="3">
    <citation type="submission" date="2025-09" db="UniProtKB">
        <authorList>
            <consortium name="Ensembl"/>
        </authorList>
    </citation>
    <scope>IDENTIFICATION</scope>
    <source>
        <strain evidence="13">Thoroughbred</strain>
    </source>
</reference>
<dbReference type="PROSITE" id="PS50835">
    <property type="entry name" value="IG_LIKE"/>
    <property type="match status" value="1"/>
</dbReference>
<evidence type="ECO:0000256" key="8">
    <source>
        <dbReference type="ARBA" id="ARBA00023157"/>
    </source>
</evidence>
<sequence length="516" mass="56813">MSPKLTFLLCLGLSVGLRTSEQTGTLPKPTIWAEPGSLISWGKPVAIWCQGTLEAKEYLVYGEGSSEPWDRQQPLKPKAKVRFSIPHMEEQHAGRHRCYYLSHTGWSEHSDPLELVVTGFYRKPSLSALPSPVVTSGGNVTLRCGSWLRFDRFILIEEGEHKPFWTLDSQRPLREQFQALFPVGRVTPSRRWTFRCYGCYRFTPQVCSEPSDPMELLVPGVSGKPSLLSQQGPIVTSGQKLTLQCLSDVCYDRFALSKEGGHDLPQPLSQQLQTGCSQGDFPLGHVIWSHGGRYRCYGRHKLSSNWSAPSDPLDILVAGLLDDTPALLVLPGPTVASGENVTLLCQTQSRRDSFLLSKEGATDPPLRLRSKYQAQQYQAQFSMSPATSAHAGMYRCYSSCNTSPYELSQPSVPLELMVSGHSGDPTSPPTEHNLMAGGSEDRLSTTESGLWKGCSAGVERAREEVSSTGSQTVPERSDRDLCGLHPAALPLPSPPHPTSTTGQMQDIRCCREEHTA</sequence>
<keyword evidence="3" id="KW-0812">Transmembrane</keyword>
<accession>F6SGQ6</accession>
<dbReference type="GO" id="GO:0002764">
    <property type="term" value="P:immune response-regulating signaling pathway"/>
    <property type="evidence" value="ECO:0000318"/>
    <property type="project" value="GO_Central"/>
</dbReference>
<keyword evidence="9" id="KW-0325">Glycoprotein</keyword>
<reference evidence="13" key="2">
    <citation type="submission" date="2025-08" db="UniProtKB">
        <authorList>
            <consortium name="Ensembl"/>
        </authorList>
    </citation>
    <scope>IDENTIFICATION</scope>
    <source>
        <strain evidence="13">Thoroughbred</strain>
    </source>
</reference>
<dbReference type="InterPro" id="IPR050412">
    <property type="entry name" value="Ig-like_Receptors_ImmuneReg"/>
</dbReference>
<keyword evidence="8" id="KW-1015">Disulfide bond</keyword>
<evidence type="ECO:0000256" key="9">
    <source>
        <dbReference type="ARBA" id="ARBA00023180"/>
    </source>
</evidence>
<dbReference type="GeneTree" id="ENSGT01100000263478"/>
<dbReference type="InterPro" id="IPR036179">
    <property type="entry name" value="Ig-like_dom_sf"/>
</dbReference>
<gene>
    <name evidence="13" type="primary">LOC100054684</name>
</gene>
<evidence type="ECO:0000256" key="4">
    <source>
        <dbReference type="ARBA" id="ARBA00022729"/>
    </source>
</evidence>
<dbReference type="AlphaFoldDB" id="F6SGQ6"/>
<keyword evidence="4 11" id="KW-0732">Signal</keyword>
<evidence type="ECO:0000256" key="7">
    <source>
        <dbReference type="ARBA" id="ARBA00023136"/>
    </source>
</evidence>
<evidence type="ECO:0000313" key="13">
    <source>
        <dbReference type="Ensembl" id="ENSECAP00000010516.4"/>
    </source>
</evidence>
<dbReference type="HOGENOM" id="CLU_021100_2_0_1"/>
<organism evidence="13 14">
    <name type="scientific">Equus caballus</name>
    <name type="common">Horse</name>
    <dbReference type="NCBI Taxonomy" id="9796"/>
    <lineage>
        <taxon>Eukaryota</taxon>
        <taxon>Metazoa</taxon>
        <taxon>Chordata</taxon>
        <taxon>Craniata</taxon>
        <taxon>Vertebrata</taxon>
        <taxon>Euteleostomi</taxon>
        <taxon>Mammalia</taxon>
        <taxon>Eutheria</taxon>
        <taxon>Laurasiatheria</taxon>
        <taxon>Perissodactyla</taxon>
        <taxon>Equidae</taxon>
        <taxon>Equus</taxon>
    </lineage>
</organism>
<dbReference type="Proteomes" id="UP000002281">
    <property type="component" value="Chromosome 10"/>
</dbReference>
<dbReference type="SMART" id="SM00409">
    <property type="entry name" value="IG"/>
    <property type="match status" value="3"/>
</dbReference>
<dbReference type="InterPro" id="IPR003599">
    <property type="entry name" value="Ig_sub"/>
</dbReference>
<keyword evidence="14" id="KW-1185">Reference proteome</keyword>
<name>F6SGQ6_HORSE</name>
<dbReference type="CDD" id="cd05751">
    <property type="entry name" value="IgC2_D1_LILR_KIR_like"/>
    <property type="match status" value="1"/>
</dbReference>
<dbReference type="InterPro" id="IPR013783">
    <property type="entry name" value="Ig-like_fold"/>
</dbReference>
<dbReference type="Pfam" id="PF00047">
    <property type="entry name" value="ig"/>
    <property type="match status" value="1"/>
</dbReference>
<dbReference type="FunFam" id="2.60.40.10:FF:000049">
    <property type="entry name" value="Leukocyte immunoglobulin-like receptor subfamily B member 1"/>
    <property type="match status" value="4"/>
</dbReference>
<dbReference type="GO" id="GO:0032396">
    <property type="term" value="F:inhibitory MHC class I receptor activity"/>
    <property type="evidence" value="ECO:0000318"/>
    <property type="project" value="GO_Central"/>
</dbReference>
<evidence type="ECO:0000256" key="5">
    <source>
        <dbReference type="ARBA" id="ARBA00022737"/>
    </source>
</evidence>
<proteinExistence type="predicted"/>
<dbReference type="GO" id="GO:0019221">
    <property type="term" value="P:cytokine-mediated signaling pathway"/>
    <property type="evidence" value="ECO:0000318"/>
    <property type="project" value="GO_Central"/>
</dbReference>
<comment type="subcellular location">
    <subcellularLocation>
        <location evidence="1">Cell membrane</location>
        <topology evidence="1">Single-pass membrane protein</topology>
    </subcellularLocation>
</comment>
<dbReference type="Ensembl" id="ENSECAT00000013265.4">
    <property type="protein sequence ID" value="ENSECAP00000010516.4"/>
    <property type="gene ID" value="ENSECAG00000050547.1"/>
</dbReference>
<evidence type="ECO:0000256" key="6">
    <source>
        <dbReference type="ARBA" id="ARBA00022989"/>
    </source>
</evidence>
<evidence type="ECO:0000256" key="11">
    <source>
        <dbReference type="SAM" id="SignalP"/>
    </source>
</evidence>
<evidence type="ECO:0000256" key="3">
    <source>
        <dbReference type="ARBA" id="ARBA00022692"/>
    </source>
</evidence>
<reference evidence="13 14" key="1">
    <citation type="journal article" date="2009" name="Science">
        <title>Genome sequence, comparative analysis, and population genetics of the domestic horse.</title>
        <authorList>
            <consortium name="Broad Institute Genome Sequencing Platform"/>
            <consortium name="Broad Institute Whole Genome Assembly Team"/>
            <person name="Wade C.M."/>
            <person name="Giulotto E."/>
            <person name="Sigurdsson S."/>
            <person name="Zoli M."/>
            <person name="Gnerre S."/>
            <person name="Imsland F."/>
            <person name="Lear T.L."/>
            <person name="Adelson D.L."/>
            <person name="Bailey E."/>
            <person name="Bellone R.R."/>
            <person name="Bloecker H."/>
            <person name="Distl O."/>
            <person name="Edgar R.C."/>
            <person name="Garber M."/>
            <person name="Leeb T."/>
            <person name="Mauceli E."/>
            <person name="MacLeod J.N."/>
            <person name="Penedo M.C.T."/>
            <person name="Raison J.M."/>
            <person name="Sharpe T."/>
            <person name="Vogel J."/>
            <person name="Andersson L."/>
            <person name="Antczak D.F."/>
            <person name="Biagi T."/>
            <person name="Binns M.M."/>
            <person name="Chowdhary B.P."/>
            <person name="Coleman S.J."/>
            <person name="Della Valle G."/>
            <person name="Fryc S."/>
            <person name="Guerin G."/>
            <person name="Hasegawa T."/>
            <person name="Hill E.W."/>
            <person name="Jurka J."/>
            <person name="Kiialainen A."/>
            <person name="Lindgren G."/>
            <person name="Liu J."/>
            <person name="Magnani E."/>
            <person name="Mickelson J.R."/>
            <person name="Murray J."/>
            <person name="Nergadze S.G."/>
            <person name="Onofrio R."/>
            <person name="Pedroni S."/>
            <person name="Piras M.F."/>
            <person name="Raudsepp T."/>
            <person name="Rocchi M."/>
            <person name="Roeed K.H."/>
            <person name="Ryder O.A."/>
            <person name="Searle S."/>
            <person name="Skow L."/>
            <person name="Swinburne J.E."/>
            <person name="Syvaenen A.C."/>
            <person name="Tozaki T."/>
            <person name="Valberg S.J."/>
            <person name="Vaudin M."/>
            <person name="White J.R."/>
            <person name="Zody M.C."/>
            <person name="Lander E.S."/>
            <person name="Lindblad-Toh K."/>
        </authorList>
    </citation>
    <scope>NUCLEOTIDE SEQUENCE [LARGE SCALE GENOMIC DNA]</scope>
    <source>
        <strain evidence="13 14">Thoroughbred</strain>
    </source>
</reference>
<protein>
    <recommendedName>
        <fullName evidence="12">Ig-like domain-containing protein</fullName>
    </recommendedName>
</protein>
<evidence type="ECO:0000313" key="14">
    <source>
        <dbReference type="Proteomes" id="UP000002281"/>
    </source>
</evidence>
<keyword evidence="6" id="KW-1133">Transmembrane helix</keyword>
<dbReference type="GO" id="GO:0005886">
    <property type="term" value="C:plasma membrane"/>
    <property type="evidence" value="ECO:0000318"/>
    <property type="project" value="GO_Central"/>
</dbReference>
<dbReference type="PANTHER" id="PTHR11738:SF179">
    <property type="entry name" value="LEUKOCYTE IMMUNOGLOBULIN-LIKE RECEPTOR SUBFAMILY A MEMBER 5"/>
    <property type="match status" value="1"/>
</dbReference>
<keyword evidence="7" id="KW-0472">Membrane</keyword>
<evidence type="ECO:0000256" key="2">
    <source>
        <dbReference type="ARBA" id="ARBA00022475"/>
    </source>
</evidence>
<evidence type="ECO:0000256" key="1">
    <source>
        <dbReference type="ARBA" id="ARBA00004162"/>
    </source>
</evidence>
<evidence type="ECO:0000259" key="12">
    <source>
        <dbReference type="PROSITE" id="PS50835"/>
    </source>
</evidence>
<keyword evidence="10" id="KW-0393">Immunoglobulin domain</keyword>
<dbReference type="Gene3D" id="2.60.40.10">
    <property type="entry name" value="Immunoglobulins"/>
    <property type="match status" value="4"/>
</dbReference>
<dbReference type="Bgee" id="ENSECAG00000014250">
    <property type="expression patterns" value="Expressed in leukocyte and 17 other cell types or tissues"/>
</dbReference>
<keyword evidence="2" id="KW-1003">Cell membrane</keyword>
<feature type="chain" id="PRO_5040152601" description="Ig-like domain-containing protein" evidence="11">
    <location>
        <begin position="17"/>
        <end position="516"/>
    </location>
</feature>